<dbReference type="Gene3D" id="2.30.110.10">
    <property type="entry name" value="Electron Transport, Fmn-binding Protein, Chain A"/>
    <property type="match status" value="1"/>
</dbReference>
<dbReference type="InterPro" id="IPR012349">
    <property type="entry name" value="Split_barrel_FMN-bd"/>
</dbReference>
<dbReference type="InterPro" id="IPR007396">
    <property type="entry name" value="TR_PAI2-type"/>
</dbReference>
<dbReference type="SUPFAM" id="SSF50475">
    <property type="entry name" value="FMN-binding split barrel"/>
    <property type="match status" value="1"/>
</dbReference>
<name>A0A4P6ZUB9_9BACL</name>
<evidence type="ECO:0000313" key="2">
    <source>
        <dbReference type="Proteomes" id="UP000294292"/>
    </source>
</evidence>
<reference evidence="1 2" key="1">
    <citation type="submission" date="2019-03" db="EMBL/GenBank/DDBJ databases">
        <title>Complete genome sequence of Paenisporosarcina antarctica CGMCC 1.6503T.</title>
        <authorList>
            <person name="Rong J.-C."/>
            <person name="Chi N.-Y."/>
            <person name="Zhang Q.-F."/>
        </authorList>
    </citation>
    <scope>NUCLEOTIDE SEQUENCE [LARGE SCALE GENOMIC DNA]</scope>
    <source>
        <strain evidence="1 2">CGMCC 1.6503</strain>
    </source>
</reference>
<dbReference type="EMBL" id="CP038015">
    <property type="protein sequence ID" value="QBP39921.1"/>
    <property type="molecule type" value="Genomic_DNA"/>
</dbReference>
<dbReference type="PANTHER" id="PTHR35802">
    <property type="entry name" value="PROTEASE SYNTHASE AND SPORULATION PROTEIN PAI 2"/>
    <property type="match status" value="1"/>
</dbReference>
<dbReference type="Proteomes" id="UP000294292">
    <property type="component" value="Chromosome"/>
</dbReference>
<dbReference type="PANTHER" id="PTHR35802:SF1">
    <property type="entry name" value="PROTEASE SYNTHASE AND SPORULATION PROTEIN PAI 2"/>
    <property type="match status" value="1"/>
</dbReference>
<proteinExistence type="predicted"/>
<dbReference type="OrthoDB" id="9794948at2"/>
<dbReference type="AlphaFoldDB" id="A0A4P6ZUB9"/>
<dbReference type="Pfam" id="PF04299">
    <property type="entry name" value="FMN_bind_2"/>
    <property type="match status" value="1"/>
</dbReference>
<sequence>MKNRQEIDEVITAHGFATLTSIHQGSLTATHLPLLLSHDKTELIGHFAKGNRQWVDLEDQEVLVVFQGPHCYISPSWYENHNTVPTWNYVTVHVKGKVQLMKEDDPRLWQSMVELTEKYEEPSSKYSLHDVEPGYISSLSKGVVGFVVSIDNIQGKAKLSQNHSNERVERVIAALTKIDKSHEQNIGEWMEKTSLPIE</sequence>
<evidence type="ECO:0000313" key="1">
    <source>
        <dbReference type="EMBL" id="QBP39921.1"/>
    </source>
</evidence>
<protein>
    <submittedName>
        <fullName evidence="1">FMN-binding negative transcriptional regulator</fullName>
    </submittedName>
</protein>
<gene>
    <name evidence="1" type="ORF">E2636_01560</name>
</gene>
<dbReference type="KEGG" id="panc:E2636_01560"/>
<organism evidence="1 2">
    <name type="scientific">Paenisporosarcina antarctica</name>
    <dbReference type="NCBI Taxonomy" id="417367"/>
    <lineage>
        <taxon>Bacteria</taxon>
        <taxon>Bacillati</taxon>
        <taxon>Bacillota</taxon>
        <taxon>Bacilli</taxon>
        <taxon>Bacillales</taxon>
        <taxon>Caryophanaceae</taxon>
        <taxon>Paenisporosarcina</taxon>
    </lineage>
</organism>
<accession>A0A4P6ZUB9</accession>
<dbReference type="PIRSF" id="PIRSF010372">
    <property type="entry name" value="PaiB"/>
    <property type="match status" value="1"/>
</dbReference>
<keyword evidence="2" id="KW-1185">Reference proteome</keyword>